<accession>A0A058Z6I4</accession>
<evidence type="ECO:0000256" key="1">
    <source>
        <dbReference type="SAM" id="MobiDB-lite"/>
    </source>
</evidence>
<feature type="compositionally biased region" description="Low complexity" evidence="1">
    <location>
        <begin position="474"/>
        <end position="483"/>
    </location>
</feature>
<dbReference type="EMBL" id="KB932205">
    <property type="protein sequence ID" value="KCV69875.1"/>
    <property type="molecule type" value="Genomic_DNA"/>
</dbReference>
<dbReference type="GeneID" id="20528072"/>
<feature type="region of interest" description="Disordered" evidence="1">
    <location>
        <begin position="253"/>
        <end position="275"/>
    </location>
</feature>
<dbReference type="OMA" id="QFRCAST"/>
<feature type="region of interest" description="Disordered" evidence="1">
    <location>
        <begin position="71"/>
        <end position="105"/>
    </location>
</feature>
<proteinExistence type="predicted"/>
<feature type="compositionally biased region" description="Polar residues" evidence="1">
    <location>
        <begin position="406"/>
        <end position="428"/>
    </location>
</feature>
<feature type="chain" id="PRO_5001566706" description="FZ domain-containing protein" evidence="2">
    <location>
        <begin position="29"/>
        <end position="718"/>
    </location>
</feature>
<reference evidence="3" key="1">
    <citation type="submission" date="2013-04" db="EMBL/GenBank/DDBJ databases">
        <title>The Genome Sequence of Fonticula alba ATCC 38817.</title>
        <authorList>
            <consortium name="The Broad Institute Genomics Platform"/>
            <person name="Russ C."/>
            <person name="Cuomo C."/>
            <person name="Burger G."/>
            <person name="Gray M.W."/>
            <person name="Holland P.W.H."/>
            <person name="King N."/>
            <person name="Lang F.B.F."/>
            <person name="Roger A.J."/>
            <person name="Ruiz-Trillo I."/>
            <person name="Brown M."/>
            <person name="Walker B."/>
            <person name="Young S."/>
            <person name="Zeng Q."/>
            <person name="Gargeya S."/>
            <person name="Fitzgerald M."/>
            <person name="Haas B."/>
            <person name="Abouelleil A."/>
            <person name="Allen A.W."/>
            <person name="Alvarado L."/>
            <person name="Arachchi H.M."/>
            <person name="Berlin A.M."/>
            <person name="Chapman S.B."/>
            <person name="Gainer-Dewar J."/>
            <person name="Goldberg J."/>
            <person name="Griggs A."/>
            <person name="Gujja S."/>
            <person name="Hansen M."/>
            <person name="Howarth C."/>
            <person name="Imamovic A."/>
            <person name="Ireland A."/>
            <person name="Larimer J."/>
            <person name="McCowan C."/>
            <person name="Murphy C."/>
            <person name="Pearson M."/>
            <person name="Poon T.W."/>
            <person name="Priest M."/>
            <person name="Roberts A."/>
            <person name="Saif S."/>
            <person name="Shea T."/>
            <person name="Sisk P."/>
            <person name="Sykes S."/>
            <person name="Wortman J."/>
            <person name="Nusbaum C."/>
            <person name="Birren B."/>
        </authorList>
    </citation>
    <scope>NUCLEOTIDE SEQUENCE [LARGE SCALE GENOMIC DNA]</scope>
    <source>
        <strain evidence="3">ATCC 38817</strain>
    </source>
</reference>
<feature type="compositionally biased region" description="Pro residues" evidence="1">
    <location>
        <begin position="298"/>
        <end position="307"/>
    </location>
</feature>
<evidence type="ECO:0008006" key="5">
    <source>
        <dbReference type="Google" id="ProtNLM"/>
    </source>
</evidence>
<feature type="region of interest" description="Disordered" evidence="1">
    <location>
        <begin position="672"/>
        <end position="694"/>
    </location>
</feature>
<evidence type="ECO:0000313" key="3">
    <source>
        <dbReference type="EMBL" id="KCV69875.1"/>
    </source>
</evidence>
<feature type="compositionally biased region" description="Pro residues" evidence="1">
    <location>
        <begin position="349"/>
        <end position="360"/>
    </location>
</feature>
<sequence>MPLQGKSAGLALMRISLLLLSLFQLASAAAAPVICGAGFCDQLAGASGAGAPSPASDAEMDAFARPGTLPSFAIQSSRPPLGRAARPDVPDGDWPQPAVGSLHSPFLPHHRAQFSASSPSVVPYDSGRVLRRAGLGAAGAARARPHTRRDREPGTRGSHAPSHGHPPPGSKSILIWPKGARGPIVSSDPVAAQPFEPVQAYGPRATPPARASSPEGHRTRRSLPRGEETMRTHDFFLLGPDGLIRRIFPNAGRRGKELTPGEGAEAQQPASVAPVQQVKDTIADHGATYGQQPQQHYQPPPMPPTVPGYPGSGSAPPNTLLGPPLVPPMPQPMVPGAVPRAARFVGVPAEPPPSLPPGALPPGSLQPKLMASPSPPADRPGPGKLVKVLVPAKPSAPPSVLPPGSATRSPSKPTSQPAQPAKQGSQAGQPVKPTGQPSKQTGQPSKQSGQPNRQPGQPSKQINQLESPSKPIRPSGQQQQQQQQPPPPPPPPPPSSPPLDPTSGSPPGRQFAPADPPAHGPRAGNGEATWQDPADFGGSGLDCSHTATLARRRTLDQDCGARAQAPVIPPRSVAGGGGVGPSADELLRTAAQQALRRAALQCSRPCFEAFRDETRCIVPSKYPRLCGEALAGYVRHCIRTAPASYAALLPSDDAELKCDRIGGSYMRGGGDWRGRRSDAMHRGPSRPNAASHLPRASPPAGAVYASLLAVLLALIALG</sequence>
<organism evidence="3">
    <name type="scientific">Fonticula alba</name>
    <name type="common">Slime mold</name>
    <dbReference type="NCBI Taxonomy" id="691883"/>
    <lineage>
        <taxon>Eukaryota</taxon>
        <taxon>Rotosphaerida</taxon>
        <taxon>Fonticulaceae</taxon>
        <taxon>Fonticula</taxon>
    </lineage>
</organism>
<evidence type="ECO:0000256" key="2">
    <source>
        <dbReference type="SAM" id="SignalP"/>
    </source>
</evidence>
<evidence type="ECO:0000313" key="4">
    <source>
        <dbReference type="Proteomes" id="UP000030693"/>
    </source>
</evidence>
<feature type="compositionally biased region" description="Low complexity" evidence="1">
    <location>
        <begin position="264"/>
        <end position="275"/>
    </location>
</feature>
<name>A0A058Z6I4_FONAL</name>
<feature type="region of interest" description="Disordered" evidence="1">
    <location>
        <begin position="290"/>
        <end position="328"/>
    </location>
</feature>
<dbReference type="STRING" id="691883.A0A058Z6I4"/>
<dbReference type="Proteomes" id="UP000030693">
    <property type="component" value="Unassembled WGS sequence"/>
</dbReference>
<feature type="compositionally biased region" description="Low complexity" evidence="1">
    <location>
        <begin position="203"/>
        <end position="214"/>
    </location>
</feature>
<keyword evidence="2" id="KW-0732">Signal</keyword>
<dbReference type="RefSeq" id="XP_009495481.1">
    <property type="nucleotide sequence ID" value="XM_009497206.1"/>
</dbReference>
<feature type="region of interest" description="Disordered" evidence="1">
    <location>
        <begin position="349"/>
        <end position="537"/>
    </location>
</feature>
<dbReference type="AlphaFoldDB" id="A0A058Z6I4"/>
<feature type="compositionally biased region" description="Polar residues" evidence="1">
    <location>
        <begin position="435"/>
        <end position="467"/>
    </location>
</feature>
<keyword evidence="4" id="KW-1185">Reference proteome</keyword>
<feature type="compositionally biased region" description="Pro residues" evidence="1">
    <location>
        <begin position="484"/>
        <end position="500"/>
    </location>
</feature>
<gene>
    <name evidence="3" type="ORF">H696_03347</name>
</gene>
<protein>
    <recommendedName>
        <fullName evidence="5">FZ domain-containing protein</fullName>
    </recommendedName>
</protein>
<feature type="compositionally biased region" description="Basic and acidic residues" evidence="1">
    <location>
        <begin position="672"/>
        <end position="681"/>
    </location>
</feature>
<feature type="signal peptide" evidence="2">
    <location>
        <begin position="1"/>
        <end position="28"/>
    </location>
</feature>
<feature type="region of interest" description="Disordered" evidence="1">
    <location>
        <begin position="135"/>
        <end position="230"/>
    </location>
</feature>